<evidence type="ECO:0000256" key="7">
    <source>
        <dbReference type="ARBA" id="ARBA00023237"/>
    </source>
</evidence>
<feature type="signal peptide" evidence="10">
    <location>
        <begin position="1"/>
        <end position="40"/>
    </location>
</feature>
<dbReference type="InterPro" id="IPR036942">
    <property type="entry name" value="Beta-barrel_TonB_sf"/>
</dbReference>
<gene>
    <name evidence="13" type="ORF">FHW36_1011065</name>
</gene>
<protein>
    <submittedName>
        <fullName evidence="13">TonB-linked SusC/RagA family outer membrane protein</fullName>
    </submittedName>
</protein>
<evidence type="ECO:0000256" key="6">
    <source>
        <dbReference type="ARBA" id="ARBA00023136"/>
    </source>
</evidence>
<keyword evidence="4 8" id="KW-0812">Transmembrane</keyword>
<dbReference type="InterPro" id="IPR039426">
    <property type="entry name" value="TonB-dep_rcpt-like"/>
</dbReference>
<dbReference type="Pfam" id="PF07715">
    <property type="entry name" value="Plug"/>
    <property type="match status" value="1"/>
</dbReference>
<evidence type="ECO:0000256" key="2">
    <source>
        <dbReference type="ARBA" id="ARBA00022448"/>
    </source>
</evidence>
<dbReference type="InterPro" id="IPR008969">
    <property type="entry name" value="CarboxyPept-like_regulatory"/>
</dbReference>
<keyword evidence="6 8" id="KW-0472">Membrane</keyword>
<feature type="domain" description="TonB-dependent receptor-like beta-barrel" evidence="11">
    <location>
        <begin position="445"/>
        <end position="1013"/>
    </location>
</feature>
<dbReference type="Proteomes" id="UP000320811">
    <property type="component" value="Unassembled WGS sequence"/>
</dbReference>
<comment type="subcellular location">
    <subcellularLocation>
        <location evidence="1 8">Cell outer membrane</location>
        <topology evidence="1 8">Multi-pass membrane protein</topology>
    </subcellularLocation>
</comment>
<keyword evidence="2 8" id="KW-0813">Transport</keyword>
<evidence type="ECO:0000259" key="12">
    <source>
        <dbReference type="Pfam" id="PF07715"/>
    </source>
</evidence>
<evidence type="ECO:0000313" key="14">
    <source>
        <dbReference type="Proteomes" id="UP000320811"/>
    </source>
</evidence>
<dbReference type="InterPro" id="IPR023997">
    <property type="entry name" value="TonB-dep_OMP_SusC/RagA_CS"/>
</dbReference>
<accession>A0A561Q490</accession>
<name>A0A561Q490_9BACT</name>
<evidence type="ECO:0000313" key="13">
    <source>
        <dbReference type="EMBL" id="TWF45139.1"/>
    </source>
</evidence>
<keyword evidence="14" id="KW-1185">Reference proteome</keyword>
<evidence type="ECO:0000256" key="4">
    <source>
        <dbReference type="ARBA" id="ARBA00022692"/>
    </source>
</evidence>
<dbReference type="InterPro" id="IPR000531">
    <property type="entry name" value="Beta-barrel_TonB"/>
</dbReference>
<evidence type="ECO:0000259" key="11">
    <source>
        <dbReference type="Pfam" id="PF00593"/>
    </source>
</evidence>
<dbReference type="AlphaFoldDB" id="A0A561Q490"/>
<dbReference type="Gene3D" id="2.40.170.20">
    <property type="entry name" value="TonB-dependent receptor, beta-barrel domain"/>
    <property type="match status" value="1"/>
</dbReference>
<dbReference type="SUPFAM" id="SSF56935">
    <property type="entry name" value="Porins"/>
    <property type="match status" value="1"/>
</dbReference>
<comment type="similarity">
    <text evidence="8 9">Belongs to the TonB-dependent receptor family.</text>
</comment>
<dbReference type="PROSITE" id="PS52016">
    <property type="entry name" value="TONB_DEPENDENT_REC_3"/>
    <property type="match status" value="1"/>
</dbReference>
<dbReference type="Pfam" id="PF00593">
    <property type="entry name" value="TonB_dep_Rec_b-barrel"/>
    <property type="match status" value="1"/>
</dbReference>
<reference evidence="13 14" key="1">
    <citation type="submission" date="2019-06" db="EMBL/GenBank/DDBJ databases">
        <title>Sorghum-associated microbial communities from plants grown in Nebraska, USA.</title>
        <authorList>
            <person name="Schachtman D."/>
        </authorList>
    </citation>
    <scope>NUCLEOTIDE SEQUENCE [LARGE SCALE GENOMIC DNA]</scope>
    <source>
        <strain evidence="13 14">1209</strain>
    </source>
</reference>
<evidence type="ECO:0000256" key="1">
    <source>
        <dbReference type="ARBA" id="ARBA00004571"/>
    </source>
</evidence>
<evidence type="ECO:0000256" key="5">
    <source>
        <dbReference type="ARBA" id="ARBA00023077"/>
    </source>
</evidence>
<feature type="domain" description="TonB-dependent receptor plug" evidence="12">
    <location>
        <begin position="134"/>
        <end position="255"/>
    </location>
</feature>
<dbReference type="OrthoDB" id="609136at2"/>
<dbReference type="SUPFAM" id="SSF49464">
    <property type="entry name" value="Carboxypeptidase regulatory domain-like"/>
    <property type="match status" value="1"/>
</dbReference>
<evidence type="ECO:0000256" key="9">
    <source>
        <dbReference type="RuleBase" id="RU003357"/>
    </source>
</evidence>
<evidence type="ECO:0000256" key="8">
    <source>
        <dbReference type="PROSITE-ProRule" id="PRU01360"/>
    </source>
</evidence>
<dbReference type="InterPro" id="IPR012910">
    <property type="entry name" value="Plug_dom"/>
</dbReference>
<keyword evidence="3 8" id="KW-1134">Transmembrane beta strand</keyword>
<evidence type="ECO:0000256" key="3">
    <source>
        <dbReference type="ARBA" id="ARBA00022452"/>
    </source>
</evidence>
<keyword evidence="5 9" id="KW-0798">TonB box</keyword>
<dbReference type="Pfam" id="PF13715">
    <property type="entry name" value="CarbopepD_reg_2"/>
    <property type="match status" value="1"/>
</dbReference>
<feature type="chain" id="PRO_5021750800" evidence="10">
    <location>
        <begin position="41"/>
        <end position="1082"/>
    </location>
</feature>
<dbReference type="NCBIfam" id="TIGR04056">
    <property type="entry name" value="OMP_RagA_SusC"/>
    <property type="match status" value="1"/>
</dbReference>
<comment type="caution">
    <text evidence="13">The sequence shown here is derived from an EMBL/GenBank/DDBJ whole genome shotgun (WGS) entry which is preliminary data.</text>
</comment>
<dbReference type="InterPro" id="IPR023996">
    <property type="entry name" value="TonB-dep_OMP_SusC/RagA"/>
</dbReference>
<sequence length="1082" mass="118734">MRKKTTCLIFFTPCDMEIKKVLRKTLAALLILLAPVFAFAQQKISGKVTAQEDGSALPGVSVRIKDSNTGTQTDAKGNYSITASQGQVLVFTFVGYTTHEVPVTGASTYNVSLQFTRTALTEIVVTGQGVKREKRSLGYAVATINKEDIGDNVSPINALTGKVAGLNITSGYAPGASSRITLRGPTSFNGNNQPVFVIDGIPVSNDNIRNSDFLNDQVDYGNRGNDINPNDIESITVLKGPAAAALYGSIASNGAILITTKKGKKNSPAQINFSTGYQLSQVLKLPTFQNEFGQGDLDAIADDRRENFSWGLPFDGKVRPFGQVINGKQQLKEYKAIPNNVKNFFDYGQTFNNNLTISGGNEKSTYFLSVGALNNKGIIPTTNYNKYNIRFSGSSEFSDKFSSTVSVGYTNISSQLPLGGQTNSVYNSIFQQPRDMPIVDFKDLSNPFNGTFTGADGTQYYGYYGAYTKNPYFLLQNYKNNNSVDRINGTFSLSYKPVKGLDITERIGADVYADRRYEKGAKYFYKPFEQAFYGQNNWTDNGKYSQDITNYLQFNHDLIVTYTTTLAKDLNMKVLGGNNVRITTNNNLFSATNGTGGLIVPGFYNLDNSNGPINSTNTLTQRRLYGFYGEADFDYKNMLFLGFTGRNDISSTLPTNNNSYFYPSVNGAFVFSELYKDKAFSDVLSFGKVRLSYAKVGQDANPYLLQTTYAKTSINGDFGSIIFPLTSNGSTIPSFSRGNRIGNPNLKPEFTSSFEVGTELSFIKNMINLDLTYYNTKSTNQIVDVPIPNSSGYTSIAMNVGEMTNKGLEIGLRATPVNTSYGLRIEVFGTYNKVKNNVVSINEGINQIVIGNGTTAMQQVAAIGKPYGTFYGTGLEIDPASGKVVIDTATGMPHNSATRFYGTYLPDYMASLGANISYKGFTLKVLFDTKQGGQFYSNTKSVIDFGGYSIETAANGRKDYVFPNSVYDDGTGKLVNNTSITFHPERYWTRIVPAGENLIDASYVKLREASLTYSFAQSMLKRTPFSRLNVVLYGNNLFLWVPKSNQFADPEINGQGAANVQGYEFLSNPSLRNMGIKVDVSF</sequence>
<evidence type="ECO:0000256" key="10">
    <source>
        <dbReference type="SAM" id="SignalP"/>
    </source>
</evidence>
<dbReference type="GO" id="GO:0009279">
    <property type="term" value="C:cell outer membrane"/>
    <property type="evidence" value="ECO:0007669"/>
    <property type="project" value="UniProtKB-SubCell"/>
</dbReference>
<proteinExistence type="inferred from homology"/>
<keyword evidence="10" id="KW-0732">Signal</keyword>
<dbReference type="Gene3D" id="2.60.40.1120">
    <property type="entry name" value="Carboxypeptidase-like, regulatory domain"/>
    <property type="match status" value="1"/>
</dbReference>
<dbReference type="NCBIfam" id="TIGR04057">
    <property type="entry name" value="SusC_RagA_signa"/>
    <property type="match status" value="1"/>
</dbReference>
<keyword evidence="7 8" id="KW-0998">Cell outer membrane</keyword>
<dbReference type="Gene3D" id="2.170.130.10">
    <property type="entry name" value="TonB-dependent receptor, plug domain"/>
    <property type="match status" value="1"/>
</dbReference>
<dbReference type="InterPro" id="IPR037066">
    <property type="entry name" value="Plug_dom_sf"/>
</dbReference>
<organism evidence="13 14">
    <name type="scientific">Chitinophaga polysaccharea</name>
    <dbReference type="NCBI Taxonomy" id="1293035"/>
    <lineage>
        <taxon>Bacteria</taxon>
        <taxon>Pseudomonadati</taxon>
        <taxon>Bacteroidota</taxon>
        <taxon>Chitinophagia</taxon>
        <taxon>Chitinophagales</taxon>
        <taxon>Chitinophagaceae</taxon>
        <taxon>Chitinophaga</taxon>
    </lineage>
</organism>
<dbReference type="EMBL" id="VIWO01000001">
    <property type="protein sequence ID" value="TWF45139.1"/>
    <property type="molecule type" value="Genomic_DNA"/>
</dbReference>